<keyword evidence="2" id="KW-1003">Cell membrane</keyword>
<dbReference type="InterPro" id="IPR035681">
    <property type="entry name" value="ComA-like_MBL"/>
</dbReference>
<dbReference type="Pfam" id="PF03772">
    <property type="entry name" value="Competence"/>
    <property type="match status" value="1"/>
</dbReference>
<accession>A0AA37UHI9</accession>
<dbReference type="EMBL" id="BSUL01000001">
    <property type="protein sequence ID" value="GMA27005.1"/>
    <property type="molecule type" value="Genomic_DNA"/>
</dbReference>
<keyword evidence="5 6" id="KW-0472">Membrane</keyword>
<feature type="transmembrane region" description="Helical" evidence="6">
    <location>
        <begin position="229"/>
        <end position="248"/>
    </location>
</feature>
<feature type="transmembrane region" description="Helical" evidence="6">
    <location>
        <begin position="81"/>
        <end position="99"/>
    </location>
</feature>
<dbReference type="PANTHER" id="PTHR30619">
    <property type="entry name" value="DNA INTERNALIZATION/COMPETENCE PROTEIN COMEC/REC2"/>
    <property type="match status" value="1"/>
</dbReference>
<evidence type="ECO:0000259" key="7">
    <source>
        <dbReference type="SMART" id="SM00849"/>
    </source>
</evidence>
<feature type="transmembrane region" description="Helical" evidence="6">
    <location>
        <begin position="133"/>
        <end position="155"/>
    </location>
</feature>
<dbReference type="Gene3D" id="3.60.15.10">
    <property type="entry name" value="Ribonuclease Z/Hydroxyacylglutathione hydrolase-like"/>
    <property type="match status" value="1"/>
</dbReference>
<evidence type="ECO:0000256" key="1">
    <source>
        <dbReference type="ARBA" id="ARBA00004651"/>
    </source>
</evidence>
<dbReference type="SMART" id="SM00849">
    <property type="entry name" value="Lactamase_B"/>
    <property type="match status" value="1"/>
</dbReference>
<dbReference type="Pfam" id="PF00753">
    <property type="entry name" value="Lactamase_B"/>
    <property type="match status" value="1"/>
</dbReference>
<feature type="transmembrane region" description="Helical" evidence="6">
    <location>
        <begin position="105"/>
        <end position="126"/>
    </location>
</feature>
<keyword evidence="4 6" id="KW-1133">Transmembrane helix</keyword>
<dbReference type="RefSeq" id="WP_284234382.1">
    <property type="nucleotide sequence ID" value="NZ_BSUL01000001.1"/>
</dbReference>
<comment type="caution">
    <text evidence="8">The sequence shown here is derived from an EMBL/GenBank/DDBJ whole genome shotgun (WGS) entry which is preliminary data.</text>
</comment>
<feature type="domain" description="Metallo-beta-lactamase" evidence="7">
    <location>
        <begin position="300"/>
        <end position="484"/>
    </location>
</feature>
<keyword evidence="9" id="KW-1185">Reference proteome</keyword>
<feature type="transmembrane region" description="Helical" evidence="6">
    <location>
        <begin position="36"/>
        <end position="53"/>
    </location>
</feature>
<evidence type="ECO:0000256" key="3">
    <source>
        <dbReference type="ARBA" id="ARBA00022692"/>
    </source>
</evidence>
<evidence type="ECO:0000256" key="4">
    <source>
        <dbReference type="ARBA" id="ARBA00022989"/>
    </source>
</evidence>
<dbReference type="AlphaFoldDB" id="A0AA37UHI9"/>
<sequence>MRVSSLSHLTAVSGANCAVVVALIMLLGGALRLPRAVRILLSLAALGGFVVLVTPEPSVQRAAAMAALVLLALARGRPAGGLPMLGAAVALLLLFDPWLARSYAFALSVLATAGLLLLTGPLTALLSRVLPTALAAGLAVPAAAQVACQPVLLLLDPVIPVYGVPANLLAAPAAPIATVVGLLGCLALPLLPAVGVALLHLAWAPAAWIGSVARTAAAAPSPSLPWLDGGLGVLLFVLAAVAGLALLLGRHRRRERWYRALLGGSAGLLALAVSVAAGGALGRAVTRPADWSIALCDIGQGDAVLLRSEGAVALVDTGPDPEPLADCLDELGIQRIDLLVLTHFDADHVGGAEAVLGRVERVVNGPPLEADHHALLERLAAGGAAVQQGASGDTGALGALDWLALWPPPGGLGMHEGNDLSLVLRFAPRPGAAGASVLLLGDLGELAQRLMLGRAPPGSLDVDVVKVSHHGSADQAPPLYAAASPSLALIGVGENDYGHPAPSILDELDALGAEVLRSDTDGLAVVAVEDGVLRLWTERGG</sequence>
<evidence type="ECO:0000313" key="8">
    <source>
        <dbReference type="EMBL" id="GMA27005.1"/>
    </source>
</evidence>
<dbReference type="SUPFAM" id="SSF56281">
    <property type="entry name" value="Metallo-hydrolase/oxidoreductase"/>
    <property type="match status" value="1"/>
</dbReference>
<organism evidence="8 9">
    <name type="scientific">Arenivirga flava</name>
    <dbReference type="NCBI Taxonomy" id="1930060"/>
    <lineage>
        <taxon>Bacteria</taxon>
        <taxon>Bacillati</taxon>
        <taxon>Actinomycetota</taxon>
        <taxon>Actinomycetes</taxon>
        <taxon>Micrococcales</taxon>
        <taxon>Microbacteriaceae</taxon>
        <taxon>Arenivirga</taxon>
    </lineage>
</organism>
<comment type="subcellular location">
    <subcellularLocation>
        <location evidence="1">Cell membrane</location>
        <topology evidence="1">Multi-pass membrane protein</topology>
    </subcellularLocation>
</comment>
<dbReference type="CDD" id="cd07731">
    <property type="entry name" value="ComA-like_MBL-fold"/>
    <property type="match status" value="1"/>
</dbReference>
<keyword evidence="3 6" id="KW-0812">Transmembrane</keyword>
<dbReference type="GO" id="GO:0005886">
    <property type="term" value="C:plasma membrane"/>
    <property type="evidence" value="ECO:0007669"/>
    <property type="project" value="UniProtKB-SubCell"/>
</dbReference>
<evidence type="ECO:0000313" key="9">
    <source>
        <dbReference type="Proteomes" id="UP001157160"/>
    </source>
</evidence>
<evidence type="ECO:0000256" key="5">
    <source>
        <dbReference type="ARBA" id="ARBA00023136"/>
    </source>
</evidence>
<dbReference type="InterPro" id="IPR004477">
    <property type="entry name" value="ComEC_N"/>
</dbReference>
<dbReference type="InterPro" id="IPR036866">
    <property type="entry name" value="RibonucZ/Hydroxyglut_hydro"/>
</dbReference>
<name>A0AA37UHI9_9MICO</name>
<feature type="transmembrane region" description="Helical" evidence="6">
    <location>
        <begin position="6"/>
        <end position="29"/>
    </location>
</feature>
<dbReference type="InterPro" id="IPR001279">
    <property type="entry name" value="Metallo-B-lactamas"/>
</dbReference>
<dbReference type="PANTHER" id="PTHR30619:SF1">
    <property type="entry name" value="RECOMBINATION PROTEIN 2"/>
    <property type="match status" value="1"/>
</dbReference>
<dbReference type="Proteomes" id="UP001157160">
    <property type="component" value="Unassembled WGS sequence"/>
</dbReference>
<feature type="transmembrane region" description="Helical" evidence="6">
    <location>
        <begin position="190"/>
        <end position="209"/>
    </location>
</feature>
<dbReference type="NCBIfam" id="TIGR00360">
    <property type="entry name" value="ComEC_N-term"/>
    <property type="match status" value="1"/>
</dbReference>
<dbReference type="InterPro" id="IPR052159">
    <property type="entry name" value="Competence_DNA_uptake"/>
</dbReference>
<evidence type="ECO:0000256" key="6">
    <source>
        <dbReference type="SAM" id="Phobius"/>
    </source>
</evidence>
<proteinExistence type="predicted"/>
<feature type="transmembrane region" description="Helical" evidence="6">
    <location>
        <begin position="161"/>
        <end position="183"/>
    </location>
</feature>
<reference evidence="8 9" key="1">
    <citation type="journal article" date="2014" name="Int. J. Syst. Evol. Microbiol.">
        <title>Complete genome sequence of Corynebacterium casei LMG S-19264T (=DSM 44701T), isolated from a smear-ripened cheese.</title>
        <authorList>
            <consortium name="US DOE Joint Genome Institute (JGI-PGF)"/>
            <person name="Walter F."/>
            <person name="Albersmeier A."/>
            <person name="Kalinowski J."/>
            <person name="Ruckert C."/>
        </authorList>
    </citation>
    <scope>NUCLEOTIDE SEQUENCE [LARGE SCALE GENOMIC DNA]</scope>
    <source>
        <strain evidence="8 9">NBRC 112289</strain>
    </source>
</reference>
<feature type="transmembrane region" description="Helical" evidence="6">
    <location>
        <begin position="260"/>
        <end position="281"/>
    </location>
</feature>
<evidence type="ECO:0000256" key="2">
    <source>
        <dbReference type="ARBA" id="ARBA00022475"/>
    </source>
</evidence>
<gene>
    <name evidence="8" type="ORF">GCM10025874_02580</name>
</gene>
<protein>
    <recommendedName>
        <fullName evidence="7">Metallo-beta-lactamase domain-containing protein</fullName>
    </recommendedName>
</protein>